<sequence length="173" mass="19001">MAKILVVSDSHGDRGILTKLVQHYQDQVDLMVHCGDSELAAADSLRRQFLIVTGNMDFGGDLPETASAVVGPERIFVAHGHLLGVNYDLLQLQLLAQEHQATLAFYGHTHHLDCQMVAGLLLLNPGSISQPRGPWAKLGGTYALVETTPTTITVQYYDRALQPVPELHFSFTR</sequence>
<dbReference type="InterPro" id="IPR029052">
    <property type="entry name" value="Metallo-depent_PP-like"/>
</dbReference>
<dbReference type="NCBIfam" id="TIGR00040">
    <property type="entry name" value="yfcE"/>
    <property type="match status" value="1"/>
</dbReference>
<accession>A0ABW1ULT7</accession>
<dbReference type="RefSeq" id="WP_125598749.1">
    <property type="nucleotide sequence ID" value="NZ_JBHSSM010000004.1"/>
</dbReference>
<dbReference type="Gene3D" id="3.60.21.10">
    <property type="match status" value="1"/>
</dbReference>
<dbReference type="SUPFAM" id="SSF56300">
    <property type="entry name" value="Metallo-dependent phosphatases"/>
    <property type="match status" value="1"/>
</dbReference>
<proteinExistence type="inferred from homology"/>
<organism evidence="4 5">
    <name type="scientific">Lapidilactobacillus achengensis</name>
    <dbReference type="NCBI Taxonomy" id="2486000"/>
    <lineage>
        <taxon>Bacteria</taxon>
        <taxon>Bacillati</taxon>
        <taxon>Bacillota</taxon>
        <taxon>Bacilli</taxon>
        <taxon>Lactobacillales</taxon>
        <taxon>Lactobacillaceae</taxon>
        <taxon>Lapidilactobacillus</taxon>
    </lineage>
</organism>
<protein>
    <recommendedName>
        <fullName evidence="2">Phosphoesterase</fullName>
        <ecNumber evidence="2">3.1.4.-</ecNumber>
    </recommendedName>
</protein>
<evidence type="ECO:0000313" key="5">
    <source>
        <dbReference type="Proteomes" id="UP001596310"/>
    </source>
</evidence>
<comment type="cofactor">
    <cofactor evidence="2">
        <name>a divalent metal cation</name>
        <dbReference type="ChEBI" id="CHEBI:60240"/>
    </cofactor>
</comment>
<dbReference type="Proteomes" id="UP001596310">
    <property type="component" value="Unassembled WGS sequence"/>
</dbReference>
<gene>
    <name evidence="4" type="ORF">ACFQHW_00380</name>
</gene>
<keyword evidence="5" id="KW-1185">Reference proteome</keyword>
<comment type="caution">
    <text evidence="4">The sequence shown here is derived from an EMBL/GenBank/DDBJ whole genome shotgun (WGS) entry which is preliminary data.</text>
</comment>
<name>A0ABW1ULT7_9LACO</name>
<dbReference type="EMBL" id="JBHSSM010000004">
    <property type="protein sequence ID" value="MFC6314026.1"/>
    <property type="molecule type" value="Genomic_DNA"/>
</dbReference>
<evidence type="ECO:0000256" key="2">
    <source>
        <dbReference type="RuleBase" id="RU362039"/>
    </source>
</evidence>
<evidence type="ECO:0000259" key="3">
    <source>
        <dbReference type="Pfam" id="PF12850"/>
    </source>
</evidence>
<dbReference type="PANTHER" id="PTHR11124">
    <property type="entry name" value="VACUOLAR SORTING PROTEIN VPS29"/>
    <property type="match status" value="1"/>
</dbReference>
<dbReference type="InterPro" id="IPR024654">
    <property type="entry name" value="Calcineurin-like_PHP_lpxH"/>
</dbReference>
<dbReference type="EC" id="3.1.4.-" evidence="2"/>
<comment type="similarity">
    <text evidence="1 2">Belongs to the metallophosphoesterase superfamily. YfcE family.</text>
</comment>
<evidence type="ECO:0000313" key="4">
    <source>
        <dbReference type="EMBL" id="MFC6314026.1"/>
    </source>
</evidence>
<keyword evidence="2" id="KW-0479">Metal-binding</keyword>
<evidence type="ECO:0000256" key="1">
    <source>
        <dbReference type="ARBA" id="ARBA00008950"/>
    </source>
</evidence>
<dbReference type="Pfam" id="PF12850">
    <property type="entry name" value="Metallophos_2"/>
    <property type="match status" value="1"/>
</dbReference>
<feature type="domain" description="Calcineurin-like phosphoesterase" evidence="3">
    <location>
        <begin position="3"/>
        <end position="147"/>
    </location>
</feature>
<reference evidence="5" key="1">
    <citation type="journal article" date="2019" name="Int. J. Syst. Evol. Microbiol.">
        <title>The Global Catalogue of Microorganisms (GCM) 10K type strain sequencing project: providing services to taxonomists for standard genome sequencing and annotation.</title>
        <authorList>
            <consortium name="The Broad Institute Genomics Platform"/>
            <consortium name="The Broad Institute Genome Sequencing Center for Infectious Disease"/>
            <person name="Wu L."/>
            <person name="Ma J."/>
        </authorList>
    </citation>
    <scope>NUCLEOTIDE SEQUENCE [LARGE SCALE GENOMIC DNA]</scope>
    <source>
        <strain evidence="5">CCM 8897</strain>
    </source>
</reference>
<dbReference type="InterPro" id="IPR000979">
    <property type="entry name" value="Phosphodiesterase_MJ0936/Vps29"/>
</dbReference>